<dbReference type="SUPFAM" id="SSF53383">
    <property type="entry name" value="PLP-dependent transferases"/>
    <property type="match status" value="1"/>
</dbReference>
<evidence type="ECO:0000256" key="1">
    <source>
        <dbReference type="ARBA" id="ARBA00022898"/>
    </source>
</evidence>
<dbReference type="Gene3D" id="3.40.640.10">
    <property type="entry name" value="Type I PLP-dependent aspartate aminotransferase-like (Major domain)"/>
    <property type="match status" value="1"/>
</dbReference>
<reference evidence="2" key="1">
    <citation type="journal article" date="2014" name="Front. Microbiol.">
        <title>High frequency of phylogenetically diverse reductive dehalogenase-homologous genes in deep subseafloor sedimentary metagenomes.</title>
        <authorList>
            <person name="Kawai M."/>
            <person name="Futagami T."/>
            <person name="Toyoda A."/>
            <person name="Takaki Y."/>
            <person name="Nishi S."/>
            <person name="Hori S."/>
            <person name="Arai W."/>
            <person name="Tsubouchi T."/>
            <person name="Morono Y."/>
            <person name="Uchiyama I."/>
            <person name="Ito T."/>
            <person name="Fujiyama A."/>
            <person name="Inagaki F."/>
            <person name="Takami H."/>
        </authorList>
    </citation>
    <scope>NUCLEOTIDE SEQUENCE</scope>
    <source>
        <strain evidence="2">Expedition CK06-06</strain>
    </source>
</reference>
<dbReference type="Pfam" id="PF01041">
    <property type="entry name" value="DegT_DnrJ_EryC1"/>
    <property type="match status" value="1"/>
</dbReference>
<dbReference type="GO" id="GO:0008483">
    <property type="term" value="F:transaminase activity"/>
    <property type="evidence" value="ECO:0007669"/>
    <property type="project" value="TreeGrafter"/>
</dbReference>
<dbReference type="GO" id="GO:0000271">
    <property type="term" value="P:polysaccharide biosynthetic process"/>
    <property type="evidence" value="ECO:0007669"/>
    <property type="project" value="TreeGrafter"/>
</dbReference>
<dbReference type="AlphaFoldDB" id="X1F6W6"/>
<gene>
    <name evidence="2" type="ORF">S03H2_18796</name>
</gene>
<evidence type="ECO:0000313" key="2">
    <source>
        <dbReference type="EMBL" id="GAH41371.1"/>
    </source>
</evidence>
<organism evidence="2">
    <name type="scientific">marine sediment metagenome</name>
    <dbReference type="NCBI Taxonomy" id="412755"/>
    <lineage>
        <taxon>unclassified sequences</taxon>
        <taxon>metagenomes</taxon>
        <taxon>ecological metagenomes</taxon>
    </lineage>
</organism>
<dbReference type="InterPro" id="IPR000653">
    <property type="entry name" value="DegT/StrS_aminotransferase"/>
</dbReference>
<keyword evidence="1" id="KW-0663">Pyridoxal phosphate</keyword>
<accession>X1F6W6</accession>
<protein>
    <recommendedName>
        <fullName evidence="3">Transcriptional regulator</fullName>
    </recommendedName>
</protein>
<dbReference type="PANTHER" id="PTHR30244">
    <property type="entry name" value="TRANSAMINASE"/>
    <property type="match status" value="1"/>
</dbReference>
<dbReference type="InterPro" id="IPR015421">
    <property type="entry name" value="PyrdxlP-dep_Trfase_major"/>
</dbReference>
<dbReference type="PANTHER" id="PTHR30244:SF36">
    <property type="entry name" value="3-OXO-GLUCOSE-6-PHOSPHATE:GLUTAMATE AMINOTRANSFERASE"/>
    <property type="match status" value="1"/>
</dbReference>
<feature type="non-terminal residue" evidence="2">
    <location>
        <position position="222"/>
    </location>
</feature>
<dbReference type="CDD" id="cd00616">
    <property type="entry name" value="AHBA_syn"/>
    <property type="match status" value="1"/>
</dbReference>
<name>X1F6W6_9ZZZZ</name>
<dbReference type="InterPro" id="IPR015424">
    <property type="entry name" value="PyrdxlP-dep_Trfase"/>
</dbReference>
<sequence>MKEIQMVDLKGQYKKIKTLINNSIEEVINSTAFINGPEVKSFQNNLEKYLDVKHVIPCGNGTDALQISLMSLNLKPGDEIITPDFTFIATAEVIAFLGLKPVFVDVEPGSFNISPDSIKKSLSTKTKVIVPVHLFGQCANMDDIFNIAKENNLFVIEDTAQALGAEYFFSNGSKSKAGTIGDIGTASFFPSKNLGAYGDGGAIITNNDDLAKKMRYIGNHGM</sequence>
<evidence type="ECO:0008006" key="3">
    <source>
        <dbReference type="Google" id="ProtNLM"/>
    </source>
</evidence>
<proteinExistence type="predicted"/>
<dbReference type="EMBL" id="BARU01009770">
    <property type="protein sequence ID" value="GAH41371.1"/>
    <property type="molecule type" value="Genomic_DNA"/>
</dbReference>
<dbReference type="GO" id="GO:0030170">
    <property type="term" value="F:pyridoxal phosphate binding"/>
    <property type="evidence" value="ECO:0007669"/>
    <property type="project" value="TreeGrafter"/>
</dbReference>
<comment type="caution">
    <text evidence="2">The sequence shown here is derived from an EMBL/GenBank/DDBJ whole genome shotgun (WGS) entry which is preliminary data.</text>
</comment>